<dbReference type="SUPFAM" id="SSF56784">
    <property type="entry name" value="HAD-like"/>
    <property type="match status" value="1"/>
</dbReference>
<dbReference type="SFLD" id="SFLDG01140">
    <property type="entry name" value="C2.B:_Phosphomannomutase_and_P"/>
    <property type="match status" value="1"/>
</dbReference>
<sequence length="261" mass="29045">MIKLIATDMDGTFLRKDGTYDRQRLAILLEAFGDDMIFTVASGRALIAVDKLFEGFVDRIAIIAENGAVVQYKGEILFEQKMAPEDYLGIVDLLNQSDDCAGYLLSGRCGSYAPLDASQDYVEHMTHYYENVQRCDLTQVEDDIFKVTCQFTADTVAAREIWLNQNLKGKTAVTTGFDAMDIIFSDLHKATGLKALGQELEISPEEMIGFGDNLNDYEMLDFVGKAVATENARQQIKDISDEVIGHCEDEAVIAYMEGLVK</sequence>
<dbReference type="InterPro" id="IPR023214">
    <property type="entry name" value="HAD_sf"/>
</dbReference>
<dbReference type="RefSeq" id="WP_205017266.1">
    <property type="nucleotide sequence ID" value="NZ_JAFBEI010000022.1"/>
</dbReference>
<keyword evidence="2" id="KW-1185">Reference proteome</keyword>
<evidence type="ECO:0000313" key="1">
    <source>
        <dbReference type="EMBL" id="MBM7636388.1"/>
    </source>
</evidence>
<dbReference type="InterPro" id="IPR000150">
    <property type="entry name" value="Cof"/>
</dbReference>
<dbReference type="InterPro" id="IPR006379">
    <property type="entry name" value="HAD-SF_hydro_IIB"/>
</dbReference>
<dbReference type="Pfam" id="PF08282">
    <property type="entry name" value="Hydrolase_3"/>
    <property type="match status" value="1"/>
</dbReference>
<comment type="caution">
    <text evidence="1">The sequence shown here is derived from an EMBL/GenBank/DDBJ whole genome shotgun (WGS) entry which is preliminary data.</text>
</comment>
<proteinExistence type="predicted"/>
<accession>A0ABS2PNK7</accession>
<evidence type="ECO:0000313" key="2">
    <source>
        <dbReference type="Proteomes" id="UP000809081"/>
    </source>
</evidence>
<dbReference type="Gene3D" id="3.30.1240.10">
    <property type="match status" value="1"/>
</dbReference>
<dbReference type="Gene3D" id="3.40.50.1000">
    <property type="entry name" value="HAD superfamily/HAD-like"/>
    <property type="match status" value="1"/>
</dbReference>
<dbReference type="InterPro" id="IPR036412">
    <property type="entry name" value="HAD-like_sf"/>
</dbReference>
<protein>
    <submittedName>
        <fullName evidence="1">Cof subfamily protein (Haloacid dehalogenase superfamily)</fullName>
    </submittedName>
</protein>
<gene>
    <name evidence="1" type="ORF">JOC31_001209</name>
</gene>
<dbReference type="PANTHER" id="PTHR10000">
    <property type="entry name" value="PHOSPHOSERINE PHOSPHATASE"/>
    <property type="match status" value="1"/>
</dbReference>
<organism evidence="1 2">
    <name type="scientific">Streptococcus saliviloxodontae</name>
    <dbReference type="NCBI Taxonomy" id="1349416"/>
    <lineage>
        <taxon>Bacteria</taxon>
        <taxon>Bacillati</taxon>
        <taxon>Bacillota</taxon>
        <taxon>Bacilli</taxon>
        <taxon>Lactobacillales</taxon>
        <taxon>Streptococcaceae</taxon>
        <taxon>Streptococcus</taxon>
    </lineage>
</organism>
<dbReference type="NCBIfam" id="TIGR01484">
    <property type="entry name" value="HAD-SF-IIB"/>
    <property type="match status" value="1"/>
</dbReference>
<dbReference type="EMBL" id="JAFBEI010000022">
    <property type="protein sequence ID" value="MBM7636388.1"/>
    <property type="molecule type" value="Genomic_DNA"/>
</dbReference>
<reference evidence="1 2" key="1">
    <citation type="submission" date="2021-01" db="EMBL/GenBank/DDBJ databases">
        <title>Genomic Encyclopedia of Type Strains, Phase IV (KMG-IV): sequencing the most valuable type-strain genomes for metagenomic binning, comparative biology and taxonomic classification.</title>
        <authorList>
            <person name="Goeker M."/>
        </authorList>
    </citation>
    <scope>NUCLEOTIDE SEQUENCE [LARGE SCALE GENOMIC DNA]</scope>
    <source>
        <strain evidence="1 2">DSM 27513</strain>
    </source>
</reference>
<dbReference type="PANTHER" id="PTHR10000:SF53">
    <property type="entry name" value="5-AMINO-6-(5-PHOSPHO-D-RIBITYLAMINO)URACIL PHOSPHATASE YBJI-RELATED"/>
    <property type="match status" value="1"/>
</dbReference>
<dbReference type="Proteomes" id="UP000809081">
    <property type="component" value="Unassembled WGS sequence"/>
</dbReference>
<dbReference type="SFLD" id="SFLDS00003">
    <property type="entry name" value="Haloacid_Dehalogenase"/>
    <property type="match status" value="1"/>
</dbReference>
<name>A0ABS2PNK7_9STRE</name>
<dbReference type="NCBIfam" id="TIGR00099">
    <property type="entry name" value="Cof-subfamily"/>
    <property type="match status" value="1"/>
</dbReference>